<feature type="transmembrane region" description="Helical" evidence="6">
    <location>
        <begin position="69"/>
        <end position="88"/>
    </location>
</feature>
<evidence type="ECO:0000256" key="1">
    <source>
        <dbReference type="ARBA" id="ARBA00004141"/>
    </source>
</evidence>
<feature type="transmembrane region" description="Helical" evidence="6">
    <location>
        <begin position="41"/>
        <end position="63"/>
    </location>
</feature>
<dbReference type="Pfam" id="PF13906">
    <property type="entry name" value="AA_permease_C"/>
    <property type="match status" value="1"/>
</dbReference>
<dbReference type="PIRSF" id="PIRSF006060">
    <property type="entry name" value="AA_transporter"/>
    <property type="match status" value="1"/>
</dbReference>
<keyword evidence="9" id="KW-1185">Reference proteome</keyword>
<evidence type="ECO:0000256" key="5">
    <source>
        <dbReference type="ARBA" id="ARBA00023136"/>
    </source>
</evidence>
<keyword evidence="4 6" id="KW-1133">Transmembrane helix</keyword>
<feature type="transmembrane region" description="Helical" evidence="6">
    <location>
        <begin position="304"/>
        <end position="328"/>
    </location>
</feature>
<gene>
    <name evidence="8" type="ORF">GCM10011323_02610</name>
</gene>
<dbReference type="Proteomes" id="UP000634043">
    <property type="component" value="Unassembled WGS sequence"/>
</dbReference>
<evidence type="ECO:0000256" key="6">
    <source>
        <dbReference type="SAM" id="Phobius"/>
    </source>
</evidence>
<keyword evidence="3 6" id="KW-0812">Transmembrane</keyword>
<keyword evidence="5 6" id="KW-0472">Membrane</keyword>
<evidence type="ECO:0000256" key="2">
    <source>
        <dbReference type="ARBA" id="ARBA00022448"/>
    </source>
</evidence>
<feature type="transmembrane region" description="Helical" evidence="6">
    <location>
        <begin position="465"/>
        <end position="485"/>
    </location>
</feature>
<feature type="transmembrane region" description="Helical" evidence="6">
    <location>
        <begin position="505"/>
        <end position="523"/>
    </location>
</feature>
<comment type="subcellular location">
    <subcellularLocation>
        <location evidence="1">Membrane</location>
        <topology evidence="1">Multi-pass membrane protein</topology>
    </subcellularLocation>
</comment>
<proteinExistence type="predicted"/>
<dbReference type="InterPro" id="IPR002293">
    <property type="entry name" value="AA/rel_permease1"/>
</dbReference>
<dbReference type="PANTHER" id="PTHR43243:SF4">
    <property type="entry name" value="CATIONIC AMINO ACID TRANSPORTER 4"/>
    <property type="match status" value="1"/>
</dbReference>
<feature type="transmembrane region" description="Helical" evidence="6">
    <location>
        <begin position="425"/>
        <end position="444"/>
    </location>
</feature>
<dbReference type="Gene3D" id="1.20.1740.10">
    <property type="entry name" value="Amino acid/polyamine transporter I"/>
    <property type="match status" value="1"/>
</dbReference>
<feature type="domain" description="Cationic amino acid transporter C-terminal" evidence="7">
    <location>
        <begin position="528"/>
        <end position="571"/>
    </location>
</feature>
<sequence length="577" mass="62584">MRNFAKNLTRRKNATAVIEDYREDGNIQGTNLVRNLQFRDLVAFGIAAIIGAGIFSTIGNASAAGGPGVSLLFIFTAIACGFSALCYAQFASTIPVSGSAYTYAYASFGEFVAWIIGWDLLMEYAIGNIAVAISWSDYFTAVLRGVGLGMPEYLTMDFLSASRGFHEAQTLLAQGRALSSFPTHLQEAFLAWQNAPSLAGFKLVADIPALGITALITYLVYIGIKESKRTANLLVLLKLIVILLVITVGAFYVNTDNWTPFAPNGLAGIMKGVSAVFFAYIGFDAISTTAEECENPQRDLPRAMIFTLVICTVLYVVLALVLTGMVPFGELAVGDPLAYVFSRVNLDAMAGIVAVSAVVAMASVLLVFQYGQPRIWMAMSRDGLLPSAFSRIHPKHKTPAFATIVTGFVVAIPALFMNLTEVTDLTSIGTLFAFVLVCGGILLLEEKQKAATAAHKGFRVPYINGRYVLPLLVLTTVVLLYRFRAAEVSAFFSLSGGWESFQHKLPLLGFIGIAGMLTVLTCIRKLSLIPVLGLLTNLYLMTELGLTNWTRFLSWLALGLVVYFAYGYRNSKLHQPQ</sequence>
<dbReference type="EMBL" id="BMFP01000001">
    <property type="protein sequence ID" value="GGG01169.1"/>
    <property type="molecule type" value="Genomic_DNA"/>
</dbReference>
<comment type="caution">
    <text evidence="8">The sequence shown here is derived from an EMBL/GenBank/DDBJ whole genome shotgun (WGS) entry which is preliminary data.</text>
</comment>
<feature type="transmembrane region" description="Helical" evidence="6">
    <location>
        <begin position="400"/>
        <end position="419"/>
    </location>
</feature>
<dbReference type="Pfam" id="PF13520">
    <property type="entry name" value="AA_permease_2"/>
    <property type="match status" value="1"/>
</dbReference>
<feature type="transmembrane region" description="Helical" evidence="6">
    <location>
        <begin position="199"/>
        <end position="221"/>
    </location>
</feature>
<feature type="transmembrane region" description="Helical" evidence="6">
    <location>
        <begin position="348"/>
        <end position="371"/>
    </location>
</feature>
<keyword evidence="2" id="KW-0813">Transport</keyword>
<name>A0ABQ1VWQ2_9BACT</name>
<organism evidence="8 9">
    <name type="scientific">Pontibacter amylolyticus</name>
    <dbReference type="NCBI Taxonomy" id="1424080"/>
    <lineage>
        <taxon>Bacteria</taxon>
        <taxon>Pseudomonadati</taxon>
        <taxon>Bacteroidota</taxon>
        <taxon>Cytophagia</taxon>
        <taxon>Cytophagales</taxon>
        <taxon>Hymenobacteraceae</taxon>
        <taxon>Pontibacter</taxon>
    </lineage>
</organism>
<dbReference type="PANTHER" id="PTHR43243">
    <property type="entry name" value="INNER MEMBRANE TRANSPORTER YGJI-RELATED"/>
    <property type="match status" value="1"/>
</dbReference>
<evidence type="ECO:0000313" key="8">
    <source>
        <dbReference type="EMBL" id="GGG01169.1"/>
    </source>
</evidence>
<dbReference type="RefSeq" id="WP_188499706.1">
    <property type="nucleotide sequence ID" value="NZ_BMFP01000001.1"/>
</dbReference>
<accession>A0ABQ1VWQ2</accession>
<feature type="transmembrane region" description="Helical" evidence="6">
    <location>
        <begin position="552"/>
        <end position="568"/>
    </location>
</feature>
<evidence type="ECO:0000256" key="4">
    <source>
        <dbReference type="ARBA" id="ARBA00022989"/>
    </source>
</evidence>
<protein>
    <recommendedName>
        <fullName evidence="7">Cationic amino acid transporter C-terminal domain-containing protein</fullName>
    </recommendedName>
</protein>
<dbReference type="InterPro" id="IPR029485">
    <property type="entry name" value="CAT_C"/>
</dbReference>
<evidence type="ECO:0000259" key="7">
    <source>
        <dbReference type="Pfam" id="PF13906"/>
    </source>
</evidence>
<evidence type="ECO:0000313" key="9">
    <source>
        <dbReference type="Proteomes" id="UP000634043"/>
    </source>
</evidence>
<reference evidence="9" key="1">
    <citation type="journal article" date="2019" name="Int. J. Syst. Evol. Microbiol.">
        <title>The Global Catalogue of Microorganisms (GCM) 10K type strain sequencing project: providing services to taxonomists for standard genome sequencing and annotation.</title>
        <authorList>
            <consortium name="The Broad Institute Genomics Platform"/>
            <consortium name="The Broad Institute Genome Sequencing Center for Infectious Disease"/>
            <person name="Wu L."/>
            <person name="Ma J."/>
        </authorList>
    </citation>
    <scope>NUCLEOTIDE SEQUENCE [LARGE SCALE GENOMIC DNA]</scope>
    <source>
        <strain evidence="9">CGMCC 1.12749</strain>
    </source>
</reference>
<evidence type="ECO:0000256" key="3">
    <source>
        <dbReference type="ARBA" id="ARBA00022692"/>
    </source>
</evidence>
<feature type="transmembrane region" description="Helical" evidence="6">
    <location>
        <begin position="233"/>
        <end position="253"/>
    </location>
</feature>
<feature type="transmembrane region" description="Helical" evidence="6">
    <location>
        <begin position="265"/>
        <end position="283"/>
    </location>
</feature>